<sequence>MSNSTNSQQVSESELIRQRTSKSVYSLFYMANKYLNRNLYNGTKDLPLWLPISTARTASRCSLPGSCRHTQSTEGSCPWRSASSPSSLLPAPQVV</sequence>
<dbReference type="EMBL" id="GBRH01176726">
    <property type="protein sequence ID" value="JAE21170.1"/>
    <property type="molecule type" value="Transcribed_RNA"/>
</dbReference>
<evidence type="ECO:0000256" key="1">
    <source>
        <dbReference type="SAM" id="MobiDB-lite"/>
    </source>
</evidence>
<accession>A0A0A9G7X8</accession>
<organism evidence="2">
    <name type="scientific">Arundo donax</name>
    <name type="common">Giant reed</name>
    <name type="synonym">Donax arundinaceus</name>
    <dbReference type="NCBI Taxonomy" id="35708"/>
    <lineage>
        <taxon>Eukaryota</taxon>
        <taxon>Viridiplantae</taxon>
        <taxon>Streptophyta</taxon>
        <taxon>Embryophyta</taxon>
        <taxon>Tracheophyta</taxon>
        <taxon>Spermatophyta</taxon>
        <taxon>Magnoliopsida</taxon>
        <taxon>Liliopsida</taxon>
        <taxon>Poales</taxon>
        <taxon>Poaceae</taxon>
        <taxon>PACMAD clade</taxon>
        <taxon>Arundinoideae</taxon>
        <taxon>Arundineae</taxon>
        <taxon>Arundo</taxon>
    </lineage>
</organism>
<feature type="region of interest" description="Disordered" evidence="1">
    <location>
        <begin position="71"/>
        <end position="95"/>
    </location>
</feature>
<protein>
    <submittedName>
        <fullName evidence="2">Uncharacterized protein</fullName>
    </submittedName>
</protein>
<proteinExistence type="predicted"/>
<reference evidence="2" key="2">
    <citation type="journal article" date="2015" name="Data Brief">
        <title>Shoot transcriptome of the giant reed, Arundo donax.</title>
        <authorList>
            <person name="Barrero R.A."/>
            <person name="Guerrero F.D."/>
            <person name="Moolhuijzen P."/>
            <person name="Goolsby J.A."/>
            <person name="Tidwell J."/>
            <person name="Bellgard S.E."/>
            <person name="Bellgard M.I."/>
        </authorList>
    </citation>
    <scope>NUCLEOTIDE SEQUENCE</scope>
    <source>
        <tissue evidence="2">Shoot tissue taken approximately 20 cm above the soil surface</tissue>
    </source>
</reference>
<dbReference type="AlphaFoldDB" id="A0A0A9G7X8"/>
<evidence type="ECO:0000313" key="2">
    <source>
        <dbReference type="EMBL" id="JAE21170.1"/>
    </source>
</evidence>
<feature type="compositionally biased region" description="Low complexity" evidence="1">
    <location>
        <begin position="81"/>
        <end position="95"/>
    </location>
</feature>
<name>A0A0A9G7X8_ARUDO</name>
<reference evidence="2" key="1">
    <citation type="submission" date="2014-09" db="EMBL/GenBank/DDBJ databases">
        <authorList>
            <person name="Magalhaes I.L.F."/>
            <person name="Oliveira U."/>
            <person name="Santos F.R."/>
            <person name="Vidigal T.H.D.A."/>
            <person name="Brescovit A.D."/>
            <person name="Santos A.J."/>
        </authorList>
    </citation>
    <scope>NUCLEOTIDE SEQUENCE</scope>
    <source>
        <tissue evidence="2">Shoot tissue taken approximately 20 cm above the soil surface</tissue>
    </source>
</reference>